<evidence type="ECO:0000313" key="2">
    <source>
        <dbReference type="Proteomes" id="UP000481033"/>
    </source>
</evidence>
<organism evidence="1 2">
    <name type="scientific">Adonisia turfae CCMR0081</name>
    <dbReference type="NCBI Taxonomy" id="2292702"/>
    <lineage>
        <taxon>Bacteria</taxon>
        <taxon>Bacillati</taxon>
        <taxon>Cyanobacteriota</taxon>
        <taxon>Adonisia</taxon>
        <taxon>Adonisia turfae</taxon>
    </lineage>
</organism>
<reference evidence="1 2" key="1">
    <citation type="journal article" date="2020" name="Microb. Ecol.">
        <title>Ecogenomics of the Marine Benthic Filamentous Cyanobacterium Adonisia.</title>
        <authorList>
            <person name="Walter J.M."/>
            <person name="Coutinho F.H."/>
            <person name="Leomil L."/>
            <person name="Hargreaves P.I."/>
            <person name="Campeao M.E."/>
            <person name="Vieira V.V."/>
            <person name="Silva B.S."/>
            <person name="Fistarol G.O."/>
            <person name="Salomon P.S."/>
            <person name="Sawabe T."/>
            <person name="Mino S."/>
            <person name="Hosokawa M."/>
            <person name="Miyashita H."/>
            <person name="Maruyama F."/>
            <person name="van Verk M.C."/>
            <person name="Dutilh B.E."/>
            <person name="Thompson C.C."/>
            <person name="Thompson F.L."/>
        </authorList>
    </citation>
    <scope>NUCLEOTIDE SEQUENCE [LARGE SCALE GENOMIC DNA]</scope>
    <source>
        <strain evidence="1 2">CCMR0081</strain>
    </source>
</reference>
<dbReference type="Proteomes" id="UP000481033">
    <property type="component" value="Unassembled WGS sequence"/>
</dbReference>
<comment type="caution">
    <text evidence="1">The sequence shown here is derived from an EMBL/GenBank/DDBJ whole genome shotgun (WGS) entry which is preliminary data.</text>
</comment>
<name>A0A6M0RPQ2_9CYAN</name>
<accession>A0A6M0RPQ2</accession>
<dbReference type="AlphaFoldDB" id="A0A6M0RPQ2"/>
<dbReference type="RefSeq" id="WP_163700648.1">
    <property type="nucleotide sequence ID" value="NZ_QXHD01000004.1"/>
</dbReference>
<proteinExistence type="predicted"/>
<dbReference type="EMBL" id="QXHD01000004">
    <property type="protein sequence ID" value="NEZ58227.1"/>
    <property type="molecule type" value="Genomic_DNA"/>
</dbReference>
<gene>
    <name evidence="1" type="ORF">DXZ20_21795</name>
</gene>
<sequence>MSISDLYSDLSAALERVQDLTETNDTGRESEILAKLDDTAARRGDDVRYRLHYVAALIERQNYDNQTLERADGGIRFTGNRVQIKSFLREQAALDLRWLADGFEIPPGYSAADELRDLLLEQGIDPDDAAPPVMSIFTG</sequence>
<keyword evidence="2" id="KW-1185">Reference proteome</keyword>
<evidence type="ECO:0000313" key="1">
    <source>
        <dbReference type="EMBL" id="NEZ58227.1"/>
    </source>
</evidence>
<protein>
    <submittedName>
        <fullName evidence="1">Uncharacterized protein</fullName>
    </submittedName>
</protein>